<keyword evidence="4" id="KW-1185">Reference proteome</keyword>
<proteinExistence type="predicted"/>
<comment type="caution">
    <text evidence="3">The sequence shown here is derived from an EMBL/GenBank/DDBJ whole genome shotgun (WGS) entry which is preliminary data.</text>
</comment>
<evidence type="ECO:0000313" key="4">
    <source>
        <dbReference type="Proteomes" id="UP000308092"/>
    </source>
</evidence>
<sequence length="382" mass="42630">MGNRPEQSEGFSDRNSGFEHTTGDNVATTRYEESVSTPRKRLDGRKKSAEGCNVSRNYITRNTRDLDDNFGIIQEFDNCRASGSPQSTKNQAQIHRCSSPKKVRDEGLELERAPVGTAMRVRQSSKKELSLKRKNTVTSSRVGAEAETFQSFPSAARKFQKASSTRRRLVDSLDVPVESIMDRSAASSPDKQSRILRFPRLNQESHQSLSQVTMNMNKDRPTNNRQQSPTISSRLRGSMVTYARQRSFLNDIPLADNVKDGESSSNPPDHESAFIISGLASQNPEGVDEIDDENSDSKPVRSIHELRQAGDNARFCETVDLILEDIEDSSDSVSKRCDGFVRLCVKLSDPRLDKGAASDLLCNMERATIVTYLTLFFGALQH</sequence>
<name>A0A4S3J501_9EURO</name>
<feature type="region of interest" description="Disordered" evidence="1">
    <location>
        <begin position="1"/>
        <end position="51"/>
    </location>
</feature>
<evidence type="ECO:0000259" key="2">
    <source>
        <dbReference type="Pfam" id="PF07814"/>
    </source>
</evidence>
<evidence type="ECO:0000256" key="1">
    <source>
        <dbReference type="SAM" id="MobiDB-lite"/>
    </source>
</evidence>
<feature type="region of interest" description="Disordered" evidence="1">
    <location>
        <begin position="181"/>
        <end position="209"/>
    </location>
</feature>
<dbReference type="Proteomes" id="UP000308092">
    <property type="component" value="Unassembled WGS sequence"/>
</dbReference>
<organism evidence="3 4">
    <name type="scientific">Aspergillus tanneri</name>
    <dbReference type="NCBI Taxonomy" id="1220188"/>
    <lineage>
        <taxon>Eukaryota</taxon>
        <taxon>Fungi</taxon>
        <taxon>Dikarya</taxon>
        <taxon>Ascomycota</taxon>
        <taxon>Pezizomycotina</taxon>
        <taxon>Eurotiomycetes</taxon>
        <taxon>Eurotiomycetidae</taxon>
        <taxon>Eurotiales</taxon>
        <taxon>Aspergillaceae</taxon>
        <taxon>Aspergillus</taxon>
        <taxon>Aspergillus subgen. Circumdati</taxon>
    </lineage>
</organism>
<accession>A0A4S3J501</accession>
<feature type="domain" description="Wings apart-like protein C-terminal" evidence="2">
    <location>
        <begin position="299"/>
        <end position="351"/>
    </location>
</feature>
<protein>
    <recommendedName>
        <fullName evidence="2">Wings apart-like protein C-terminal domain-containing protein</fullName>
    </recommendedName>
</protein>
<feature type="compositionally biased region" description="Polar residues" evidence="1">
    <location>
        <begin position="9"/>
        <end position="28"/>
    </location>
</feature>
<dbReference type="VEuPathDB" id="FungiDB:EYZ11_010578"/>
<dbReference type="InterPro" id="IPR022771">
    <property type="entry name" value="WAPL_C"/>
</dbReference>
<dbReference type="Pfam" id="PF07814">
    <property type="entry name" value="WAPL"/>
    <property type="match status" value="1"/>
</dbReference>
<evidence type="ECO:0000313" key="3">
    <source>
        <dbReference type="EMBL" id="THC89960.1"/>
    </source>
</evidence>
<dbReference type="Gene3D" id="1.25.10.10">
    <property type="entry name" value="Leucine-rich Repeat Variant"/>
    <property type="match status" value="1"/>
</dbReference>
<reference evidence="3 4" key="1">
    <citation type="submission" date="2019-03" db="EMBL/GenBank/DDBJ databases">
        <title>The genome sequence of a newly discovered highly antifungal drug resistant Aspergillus species, Aspergillus tanneri NIH 1004.</title>
        <authorList>
            <person name="Mounaud S."/>
            <person name="Singh I."/>
            <person name="Joardar V."/>
            <person name="Pakala S."/>
            <person name="Pakala S."/>
            <person name="Venepally P."/>
            <person name="Hoover J."/>
            <person name="Nierman W."/>
            <person name="Chung J."/>
            <person name="Losada L."/>
        </authorList>
    </citation>
    <scope>NUCLEOTIDE SEQUENCE [LARGE SCALE GENOMIC DNA]</scope>
    <source>
        <strain evidence="3 4">NIH1004</strain>
    </source>
</reference>
<gene>
    <name evidence="3" type="ORF">EYZ11_010578</name>
</gene>
<dbReference type="EMBL" id="SOSA01000579">
    <property type="protein sequence ID" value="THC89960.1"/>
    <property type="molecule type" value="Genomic_DNA"/>
</dbReference>
<dbReference type="AlphaFoldDB" id="A0A4S3J501"/>
<dbReference type="InterPro" id="IPR011989">
    <property type="entry name" value="ARM-like"/>
</dbReference>
<dbReference type="STRING" id="1220188.A0A4S3J501"/>